<organism evidence="2 3">
    <name type="scientific">Orchesella cincta</name>
    <name type="common">Springtail</name>
    <name type="synonym">Podura cincta</name>
    <dbReference type="NCBI Taxonomy" id="48709"/>
    <lineage>
        <taxon>Eukaryota</taxon>
        <taxon>Metazoa</taxon>
        <taxon>Ecdysozoa</taxon>
        <taxon>Arthropoda</taxon>
        <taxon>Hexapoda</taxon>
        <taxon>Collembola</taxon>
        <taxon>Entomobryomorpha</taxon>
        <taxon>Entomobryoidea</taxon>
        <taxon>Orchesellidae</taxon>
        <taxon>Orchesellinae</taxon>
        <taxon>Orchesella</taxon>
    </lineage>
</organism>
<dbReference type="AlphaFoldDB" id="A0A1D2MYM7"/>
<comment type="caution">
    <text evidence="2">The sequence shown here is derived from an EMBL/GenBank/DDBJ whole genome shotgun (WGS) entry which is preliminary data.</text>
</comment>
<evidence type="ECO:0000256" key="1">
    <source>
        <dbReference type="SAM" id="SignalP"/>
    </source>
</evidence>
<gene>
    <name evidence="2" type="ORF">Ocin01_08526</name>
</gene>
<feature type="chain" id="PRO_5008904746" description="EGF-like domain-containing protein" evidence="1">
    <location>
        <begin position="25"/>
        <end position="196"/>
    </location>
</feature>
<reference evidence="2 3" key="1">
    <citation type="journal article" date="2016" name="Genome Biol. Evol.">
        <title>Gene Family Evolution Reflects Adaptation to Soil Environmental Stressors in the Genome of the Collembolan Orchesella cincta.</title>
        <authorList>
            <person name="Faddeeva-Vakhrusheva A."/>
            <person name="Derks M.F."/>
            <person name="Anvar S.Y."/>
            <person name="Agamennone V."/>
            <person name="Suring W."/>
            <person name="Smit S."/>
            <person name="van Straalen N.M."/>
            <person name="Roelofs D."/>
        </authorList>
    </citation>
    <scope>NUCLEOTIDE SEQUENCE [LARGE SCALE GENOMIC DNA]</scope>
    <source>
        <tissue evidence="2">Mixed pool</tissue>
    </source>
</reference>
<feature type="signal peptide" evidence="1">
    <location>
        <begin position="1"/>
        <end position="24"/>
    </location>
</feature>
<keyword evidence="1" id="KW-0732">Signal</keyword>
<evidence type="ECO:0008006" key="4">
    <source>
        <dbReference type="Google" id="ProtNLM"/>
    </source>
</evidence>
<dbReference type="EMBL" id="LJIJ01000378">
    <property type="protein sequence ID" value="ODM98153.1"/>
    <property type="molecule type" value="Genomic_DNA"/>
</dbReference>
<keyword evidence="3" id="KW-1185">Reference proteome</keyword>
<proteinExistence type="predicted"/>
<evidence type="ECO:0000313" key="2">
    <source>
        <dbReference type="EMBL" id="ODM98153.1"/>
    </source>
</evidence>
<dbReference type="Proteomes" id="UP000094527">
    <property type="component" value="Unassembled WGS sequence"/>
</dbReference>
<evidence type="ECO:0000313" key="3">
    <source>
        <dbReference type="Proteomes" id="UP000094527"/>
    </source>
</evidence>
<accession>A0A1D2MYM7</accession>
<protein>
    <recommendedName>
        <fullName evidence="4">EGF-like domain-containing protein</fullName>
    </recommendedName>
</protein>
<sequence>MARFQLVVTSSLILLSSNIVFVSSDCDPEESGLQYGQHEDECLVGGYEKFIQQYKKKNSLNVRDAIKNFQCKLCDPSQYLDCYTNRSRDDPMFETGTCQCISTHSKGYILVYDDTAKECRGSSGSICNRGKPCHEKLICEFGTCVCGKGSTDCDKAPLALDFPDFSASGGVVFTASYKISFIIIIKCLHRISLLKL</sequence>
<name>A0A1D2MYM7_ORCCI</name>